<organism evidence="1 2">
    <name type="scientific">Sandaracinobacteroides saxicola</name>
    <dbReference type="NCBI Taxonomy" id="2759707"/>
    <lineage>
        <taxon>Bacteria</taxon>
        <taxon>Pseudomonadati</taxon>
        <taxon>Pseudomonadota</taxon>
        <taxon>Alphaproteobacteria</taxon>
        <taxon>Sphingomonadales</taxon>
        <taxon>Sphingosinicellaceae</taxon>
        <taxon>Sandaracinobacteroides</taxon>
    </lineage>
</organism>
<proteinExistence type="predicted"/>
<evidence type="ECO:0000313" key="1">
    <source>
        <dbReference type="EMBL" id="QMW21705.1"/>
    </source>
</evidence>
<name>A0A7G5IEB3_9SPHN</name>
<keyword evidence="2" id="KW-1185">Reference proteome</keyword>
<dbReference type="RefSeq" id="WP_182294551.1">
    <property type="nucleotide sequence ID" value="NZ_CP059851.1"/>
</dbReference>
<evidence type="ECO:0008006" key="3">
    <source>
        <dbReference type="Google" id="ProtNLM"/>
    </source>
</evidence>
<accession>A0A7G5IEB3</accession>
<dbReference type="EMBL" id="CP059851">
    <property type="protein sequence ID" value="QMW21705.1"/>
    <property type="molecule type" value="Genomic_DNA"/>
</dbReference>
<dbReference type="KEGG" id="sand:H3309_09780"/>
<dbReference type="AlphaFoldDB" id="A0A7G5IEB3"/>
<evidence type="ECO:0000313" key="2">
    <source>
        <dbReference type="Proteomes" id="UP000515292"/>
    </source>
</evidence>
<reference evidence="1 2" key="1">
    <citation type="submission" date="2020-07" db="EMBL/GenBank/DDBJ databases">
        <title>Complete genome sequence for Sandaracinobacter sp. M6.</title>
        <authorList>
            <person name="Tang Y."/>
            <person name="Liu Q."/>
            <person name="Guo Z."/>
            <person name="Lei P."/>
            <person name="Huang B."/>
        </authorList>
    </citation>
    <scope>NUCLEOTIDE SEQUENCE [LARGE SCALE GENOMIC DNA]</scope>
    <source>
        <strain evidence="1 2">M6</strain>
    </source>
</reference>
<protein>
    <recommendedName>
        <fullName evidence="3">CopG family transcriptional regulator</fullName>
    </recommendedName>
</protein>
<gene>
    <name evidence="1" type="ORF">H3309_09780</name>
</gene>
<dbReference type="Proteomes" id="UP000515292">
    <property type="component" value="Chromosome"/>
</dbReference>
<sequence length="76" mass="8284">MTTIEVTLPDALASEAKSAGLFDPGRMEILLRNQLRVEAVDRLFADLAVLDATAHKPLTPEEVTRELAAVRRARAA</sequence>